<dbReference type="AlphaFoldDB" id="A0A8B2NKY4"/>
<organism evidence="4 5">
    <name type="scientific">Acuticoccus sediminis</name>
    <dbReference type="NCBI Taxonomy" id="2184697"/>
    <lineage>
        <taxon>Bacteria</taxon>
        <taxon>Pseudomonadati</taxon>
        <taxon>Pseudomonadota</taxon>
        <taxon>Alphaproteobacteria</taxon>
        <taxon>Hyphomicrobiales</taxon>
        <taxon>Amorphaceae</taxon>
        <taxon>Acuticoccus</taxon>
    </lineage>
</organism>
<evidence type="ECO:0000313" key="5">
    <source>
        <dbReference type="Proteomes" id="UP000249590"/>
    </source>
</evidence>
<dbReference type="Gene3D" id="3.40.630.30">
    <property type="match status" value="1"/>
</dbReference>
<dbReference type="OrthoDB" id="9789603at2"/>
<dbReference type="PROSITE" id="PS51186">
    <property type="entry name" value="GNAT"/>
    <property type="match status" value="1"/>
</dbReference>
<dbReference type="InterPro" id="IPR000182">
    <property type="entry name" value="GNAT_dom"/>
</dbReference>
<gene>
    <name evidence="4" type="ORF">DLJ53_24245</name>
</gene>
<dbReference type="InterPro" id="IPR016181">
    <property type="entry name" value="Acyl_CoA_acyltransferase"/>
</dbReference>
<accession>A0A8B2NKY4</accession>
<dbReference type="GO" id="GO:0016747">
    <property type="term" value="F:acyltransferase activity, transferring groups other than amino-acyl groups"/>
    <property type="evidence" value="ECO:0007669"/>
    <property type="project" value="InterPro"/>
</dbReference>
<sequence length="152" mass="16173">MSGVEMRPAEQGDIAAIVGLLADDVLGASRETVSDPPLPQYVAAFEAMAANPYDHLIVAVDGGEVVGCAQLTVLSGLSRRGSRRGLIEAVRVASSHRGRGLGETLIRHVMALARSEGCALVQLTSDASRTRAHAFYERLGFKKSHVGMKLEF</sequence>
<evidence type="ECO:0000259" key="3">
    <source>
        <dbReference type="PROSITE" id="PS51186"/>
    </source>
</evidence>
<keyword evidence="5" id="KW-1185">Reference proteome</keyword>
<reference evidence="4 5" key="1">
    <citation type="submission" date="2018-05" db="EMBL/GenBank/DDBJ databases">
        <title>Acuticoccus sediminis sp. nov., isolated from deep-sea sediment of Indian Ocean.</title>
        <authorList>
            <person name="Liu X."/>
            <person name="Lai Q."/>
            <person name="Du Y."/>
            <person name="Sun F."/>
            <person name="Zhang X."/>
            <person name="Wang S."/>
            <person name="Shao Z."/>
        </authorList>
    </citation>
    <scope>NUCLEOTIDE SEQUENCE [LARGE SCALE GENOMIC DNA]</scope>
    <source>
        <strain evidence="4 5">PTG4-2</strain>
    </source>
</reference>
<dbReference type="CDD" id="cd04301">
    <property type="entry name" value="NAT_SF"/>
    <property type="match status" value="1"/>
</dbReference>
<dbReference type="PANTHER" id="PTHR43877">
    <property type="entry name" value="AMINOALKYLPHOSPHONATE N-ACETYLTRANSFERASE-RELATED-RELATED"/>
    <property type="match status" value="1"/>
</dbReference>
<evidence type="ECO:0000256" key="1">
    <source>
        <dbReference type="ARBA" id="ARBA00022679"/>
    </source>
</evidence>
<proteinExistence type="predicted"/>
<dbReference type="InterPro" id="IPR050832">
    <property type="entry name" value="Bact_Acetyltransf"/>
</dbReference>
<keyword evidence="2" id="KW-0012">Acyltransferase</keyword>
<protein>
    <submittedName>
        <fullName evidence="4">GNAT family N-acetyltransferase</fullName>
    </submittedName>
</protein>
<dbReference type="Pfam" id="PF00583">
    <property type="entry name" value="Acetyltransf_1"/>
    <property type="match status" value="1"/>
</dbReference>
<dbReference type="PANTHER" id="PTHR43877:SF2">
    <property type="entry name" value="AMINOALKYLPHOSPHONATE N-ACETYLTRANSFERASE-RELATED"/>
    <property type="match status" value="1"/>
</dbReference>
<feature type="domain" description="N-acetyltransferase" evidence="3">
    <location>
        <begin position="4"/>
        <end position="152"/>
    </location>
</feature>
<name>A0A8B2NKY4_9HYPH</name>
<comment type="caution">
    <text evidence="4">The sequence shown here is derived from an EMBL/GenBank/DDBJ whole genome shotgun (WGS) entry which is preliminary data.</text>
</comment>
<dbReference type="EMBL" id="QHHQ01000006">
    <property type="protein sequence ID" value="RAH98755.1"/>
    <property type="molecule type" value="Genomic_DNA"/>
</dbReference>
<evidence type="ECO:0000256" key="2">
    <source>
        <dbReference type="ARBA" id="ARBA00023315"/>
    </source>
</evidence>
<dbReference type="Proteomes" id="UP000249590">
    <property type="component" value="Unassembled WGS sequence"/>
</dbReference>
<dbReference type="SUPFAM" id="SSF55729">
    <property type="entry name" value="Acyl-CoA N-acyltransferases (Nat)"/>
    <property type="match status" value="1"/>
</dbReference>
<dbReference type="RefSeq" id="WP_111350082.1">
    <property type="nucleotide sequence ID" value="NZ_QHHQ01000006.1"/>
</dbReference>
<evidence type="ECO:0000313" key="4">
    <source>
        <dbReference type="EMBL" id="RAH98755.1"/>
    </source>
</evidence>
<keyword evidence="1 4" id="KW-0808">Transferase</keyword>